<dbReference type="EMBL" id="BTRK01000004">
    <property type="protein sequence ID" value="GMR45935.1"/>
    <property type="molecule type" value="Genomic_DNA"/>
</dbReference>
<evidence type="ECO:0008006" key="4">
    <source>
        <dbReference type="Google" id="ProtNLM"/>
    </source>
</evidence>
<name>A0AAN5CK63_9BILA</name>
<feature type="transmembrane region" description="Helical" evidence="1">
    <location>
        <begin position="53"/>
        <end position="73"/>
    </location>
</feature>
<organism evidence="2 3">
    <name type="scientific">Pristionchus mayeri</name>
    <dbReference type="NCBI Taxonomy" id="1317129"/>
    <lineage>
        <taxon>Eukaryota</taxon>
        <taxon>Metazoa</taxon>
        <taxon>Ecdysozoa</taxon>
        <taxon>Nematoda</taxon>
        <taxon>Chromadorea</taxon>
        <taxon>Rhabditida</taxon>
        <taxon>Rhabditina</taxon>
        <taxon>Diplogasteromorpha</taxon>
        <taxon>Diplogasteroidea</taxon>
        <taxon>Neodiplogasteridae</taxon>
        <taxon>Pristionchus</taxon>
    </lineage>
</organism>
<accession>A0AAN5CK63</accession>
<dbReference type="PANTHER" id="PTHR22941">
    <property type="entry name" value="SERPENTINE RECEPTOR"/>
    <property type="match status" value="1"/>
</dbReference>
<gene>
    <name evidence="2" type="ORF">PMAYCL1PPCAC_16130</name>
</gene>
<dbReference type="InterPro" id="IPR053220">
    <property type="entry name" value="Nematode_rcpt-like_serp_H"/>
</dbReference>
<reference evidence="3" key="1">
    <citation type="submission" date="2022-10" db="EMBL/GenBank/DDBJ databases">
        <title>Genome assembly of Pristionchus species.</title>
        <authorList>
            <person name="Yoshida K."/>
            <person name="Sommer R.J."/>
        </authorList>
    </citation>
    <scope>NUCLEOTIDE SEQUENCE [LARGE SCALE GENOMIC DNA]</scope>
    <source>
        <strain evidence="3">RS5460</strain>
    </source>
</reference>
<dbReference type="InterPro" id="IPR019429">
    <property type="entry name" value="7TM_GPCR_serpentine_rcpt_Sri"/>
</dbReference>
<keyword evidence="1" id="KW-0812">Transmembrane</keyword>
<dbReference type="AlphaFoldDB" id="A0AAN5CK63"/>
<feature type="transmembrane region" description="Helical" evidence="1">
    <location>
        <begin position="105"/>
        <end position="123"/>
    </location>
</feature>
<comment type="caution">
    <text evidence="2">The sequence shown here is derived from an EMBL/GenBank/DDBJ whole genome shotgun (WGS) entry which is preliminary data.</text>
</comment>
<keyword evidence="1" id="KW-0472">Membrane</keyword>
<dbReference type="Proteomes" id="UP001328107">
    <property type="component" value="Unassembled WGS sequence"/>
</dbReference>
<protein>
    <recommendedName>
        <fullName evidence="4">G protein-coupled receptor</fullName>
    </recommendedName>
</protein>
<dbReference type="Pfam" id="PF10327">
    <property type="entry name" value="7TM_GPCR_Sri"/>
    <property type="match status" value="1"/>
</dbReference>
<evidence type="ECO:0000313" key="2">
    <source>
        <dbReference type="EMBL" id="GMR45935.1"/>
    </source>
</evidence>
<sequence length="138" mass="15425">MSTNLTPIFLTLDSENSIFVYLKIIFAIGCFLNAIALFFLIKQTPPNQAIVRKYLIVIQIILIINDVNLEMGFQPIPLFPAMGGYAVGLLITAGLPLLTEFAITIAIYIYTGFLIVLCLFYRHQTIVTEGSPFKFSKV</sequence>
<keyword evidence="3" id="KW-1185">Reference proteome</keyword>
<feature type="transmembrane region" description="Helical" evidence="1">
    <location>
        <begin position="20"/>
        <end position="41"/>
    </location>
</feature>
<evidence type="ECO:0000256" key="1">
    <source>
        <dbReference type="SAM" id="Phobius"/>
    </source>
</evidence>
<proteinExistence type="predicted"/>
<evidence type="ECO:0000313" key="3">
    <source>
        <dbReference type="Proteomes" id="UP001328107"/>
    </source>
</evidence>
<keyword evidence="1" id="KW-1133">Transmembrane helix</keyword>
<dbReference type="PANTHER" id="PTHR22941:SF26">
    <property type="entry name" value="SERPENTINE RECEPTOR, CLASS H"/>
    <property type="match status" value="1"/>
</dbReference>